<dbReference type="Gene3D" id="3.40.50.450">
    <property type="match status" value="1"/>
</dbReference>
<dbReference type="InterPro" id="IPR052341">
    <property type="entry name" value="LOG_family_nucleotidases"/>
</dbReference>
<protein>
    <recommendedName>
        <fullName evidence="2">DNA-binding protein</fullName>
    </recommendedName>
</protein>
<dbReference type="PANTHER" id="PTHR43393:SF3">
    <property type="entry name" value="LYSINE DECARBOXYLASE-LIKE PROTEIN"/>
    <property type="match status" value="1"/>
</dbReference>
<sequence>MPDRGSNVVTVFGSNDPLAGEGAYELARQVGGELARLGFAVANGGYGGTMEASACGAKEAGGRTIGVTCRIWSSEPNGFIDDAIVTDDYYQRVRTLVDLGVGGYVVLPGGTGTLVELAVAWELMCKGQFADRPLVCVGDFWQPVIDRVSLQRPAHRRFVAMAQTPRNLADHFSLS</sequence>
<gene>
    <name evidence="1" type="ORF">LCGC14_0284410</name>
</gene>
<reference evidence="1" key="1">
    <citation type="journal article" date="2015" name="Nature">
        <title>Complex archaea that bridge the gap between prokaryotes and eukaryotes.</title>
        <authorList>
            <person name="Spang A."/>
            <person name="Saw J.H."/>
            <person name="Jorgensen S.L."/>
            <person name="Zaremba-Niedzwiedzka K."/>
            <person name="Martijn J."/>
            <person name="Lind A.E."/>
            <person name="van Eijk R."/>
            <person name="Schleper C."/>
            <person name="Guy L."/>
            <person name="Ettema T.J."/>
        </authorList>
    </citation>
    <scope>NUCLEOTIDE SEQUENCE</scope>
</reference>
<dbReference type="InterPro" id="IPR041164">
    <property type="entry name" value="LDcluster4"/>
</dbReference>
<evidence type="ECO:0000313" key="1">
    <source>
        <dbReference type="EMBL" id="KKN84916.1"/>
    </source>
</evidence>
<accession>A0A0F9WGB6</accession>
<organism evidence="1">
    <name type="scientific">marine sediment metagenome</name>
    <dbReference type="NCBI Taxonomy" id="412755"/>
    <lineage>
        <taxon>unclassified sequences</taxon>
        <taxon>metagenomes</taxon>
        <taxon>ecological metagenomes</taxon>
    </lineage>
</organism>
<proteinExistence type="predicted"/>
<evidence type="ECO:0008006" key="2">
    <source>
        <dbReference type="Google" id="ProtNLM"/>
    </source>
</evidence>
<dbReference type="SUPFAM" id="SSF102405">
    <property type="entry name" value="MCP/YpsA-like"/>
    <property type="match status" value="1"/>
</dbReference>
<dbReference type="PANTHER" id="PTHR43393">
    <property type="entry name" value="CYTOKININ RIBOSIDE 5'-MONOPHOSPHATE PHOSPHORIBOHYDROLASE"/>
    <property type="match status" value="1"/>
</dbReference>
<dbReference type="GO" id="GO:0005829">
    <property type="term" value="C:cytosol"/>
    <property type="evidence" value="ECO:0007669"/>
    <property type="project" value="TreeGrafter"/>
</dbReference>
<comment type="caution">
    <text evidence="1">The sequence shown here is derived from an EMBL/GenBank/DDBJ whole genome shotgun (WGS) entry which is preliminary data.</text>
</comment>
<dbReference type="Pfam" id="PF18306">
    <property type="entry name" value="LDcluster4"/>
    <property type="match status" value="1"/>
</dbReference>
<name>A0A0F9WGB6_9ZZZZ</name>
<dbReference type="AlphaFoldDB" id="A0A0F9WGB6"/>
<dbReference type="EMBL" id="LAZR01000165">
    <property type="protein sequence ID" value="KKN84916.1"/>
    <property type="molecule type" value="Genomic_DNA"/>
</dbReference>